<dbReference type="PANTHER" id="PTHR12304:SF4">
    <property type="entry name" value="URIDINE NUCLEOSIDASE"/>
    <property type="match status" value="1"/>
</dbReference>
<protein>
    <submittedName>
        <fullName evidence="4">Purine nucleosidase</fullName>
    </submittedName>
</protein>
<dbReference type="GO" id="GO:0006152">
    <property type="term" value="P:purine nucleoside catabolic process"/>
    <property type="evidence" value="ECO:0007669"/>
    <property type="project" value="TreeGrafter"/>
</dbReference>
<dbReference type="GO" id="GO:0005829">
    <property type="term" value="C:cytosol"/>
    <property type="evidence" value="ECO:0007669"/>
    <property type="project" value="TreeGrafter"/>
</dbReference>
<dbReference type="Pfam" id="PF01156">
    <property type="entry name" value="IU_nuc_hydro"/>
    <property type="match status" value="1"/>
</dbReference>
<keyword evidence="1" id="KW-0378">Hydrolase</keyword>
<dbReference type="GO" id="GO:0045437">
    <property type="term" value="F:uridine nucleosidase activity"/>
    <property type="evidence" value="ECO:0007669"/>
    <property type="project" value="UniProtKB-ARBA"/>
</dbReference>
<comment type="caution">
    <text evidence="4">The sequence shown here is derived from an EMBL/GenBank/DDBJ whole genome shotgun (WGS) entry which is preliminary data.</text>
</comment>
<dbReference type="PANTHER" id="PTHR12304">
    <property type="entry name" value="INOSINE-URIDINE PREFERRING NUCLEOSIDE HYDROLASE"/>
    <property type="match status" value="1"/>
</dbReference>
<dbReference type="InterPro" id="IPR015910">
    <property type="entry name" value="I/U_nuclsd_hydro_CS"/>
</dbReference>
<evidence type="ECO:0000256" key="2">
    <source>
        <dbReference type="ARBA" id="ARBA00023295"/>
    </source>
</evidence>
<name>A0A2V3XXN7_9FIRM</name>
<organism evidence="4 5">
    <name type="scientific">Hungatella effluvii</name>
    <dbReference type="NCBI Taxonomy" id="1096246"/>
    <lineage>
        <taxon>Bacteria</taxon>
        <taxon>Bacillati</taxon>
        <taxon>Bacillota</taxon>
        <taxon>Clostridia</taxon>
        <taxon>Lachnospirales</taxon>
        <taxon>Lachnospiraceae</taxon>
        <taxon>Hungatella</taxon>
    </lineage>
</organism>
<keyword evidence="2" id="KW-0326">Glycosidase</keyword>
<sequence>MKEKRCNVILDVDTGSDDAVAIMLALKSTELNVKAVCNVWGNLTVDKTTRNTLGVCQALGAKIPVYQGCQRPMVKDRSSSRDLQNTYQPVIVDGKELKIHYDRLDGLPEVMGGPEPVHAVRFYYEYLKNVVEPVTIVAVGPLTNLGFLLRTAPELSKKIHQLIIMGGGVDISNCSAAGEANIWHDPEAFQIILNTGIIPLLVPLDATHAAMLDEKDCEELEKIDTFEARFTASLIRQRIVYESALLGPDRRRSAIHDALAVSACIDESVLKDIREVSCTVGLSGASDGEIMIDRRAVTDPVNLRVALSADKKRFFQIICERLA</sequence>
<evidence type="ECO:0000313" key="5">
    <source>
        <dbReference type="Proteomes" id="UP000248057"/>
    </source>
</evidence>
<feature type="domain" description="Inosine/uridine-preferring nucleoside hydrolase" evidence="3">
    <location>
        <begin position="8"/>
        <end position="316"/>
    </location>
</feature>
<dbReference type="PROSITE" id="PS01247">
    <property type="entry name" value="IUNH"/>
    <property type="match status" value="1"/>
</dbReference>
<evidence type="ECO:0000259" key="3">
    <source>
        <dbReference type="Pfam" id="PF01156"/>
    </source>
</evidence>
<dbReference type="AlphaFoldDB" id="A0A2V3XXN7"/>
<dbReference type="InterPro" id="IPR023186">
    <property type="entry name" value="IUNH"/>
</dbReference>
<evidence type="ECO:0000313" key="4">
    <source>
        <dbReference type="EMBL" id="PXX48616.1"/>
    </source>
</evidence>
<dbReference type="RefSeq" id="WP_110325184.1">
    <property type="nucleotide sequence ID" value="NZ_QJKD01000016.1"/>
</dbReference>
<evidence type="ECO:0000256" key="1">
    <source>
        <dbReference type="ARBA" id="ARBA00022801"/>
    </source>
</evidence>
<dbReference type="Gene3D" id="3.90.245.10">
    <property type="entry name" value="Ribonucleoside hydrolase-like"/>
    <property type="match status" value="1"/>
</dbReference>
<dbReference type="InterPro" id="IPR036452">
    <property type="entry name" value="Ribo_hydro-like"/>
</dbReference>
<reference evidence="4 5" key="1">
    <citation type="submission" date="2018-05" db="EMBL/GenBank/DDBJ databases">
        <title>Genomic Encyclopedia of Type Strains, Phase IV (KMG-IV): sequencing the most valuable type-strain genomes for metagenomic binning, comparative biology and taxonomic classification.</title>
        <authorList>
            <person name="Goeker M."/>
        </authorList>
    </citation>
    <scope>NUCLEOTIDE SEQUENCE [LARGE SCALE GENOMIC DNA]</scope>
    <source>
        <strain evidence="4 5">DSM 24995</strain>
    </source>
</reference>
<dbReference type="GeneID" id="86064055"/>
<dbReference type="SUPFAM" id="SSF53590">
    <property type="entry name" value="Nucleoside hydrolase"/>
    <property type="match status" value="1"/>
</dbReference>
<dbReference type="Proteomes" id="UP000248057">
    <property type="component" value="Unassembled WGS sequence"/>
</dbReference>
<keyword evidence="5" id="KW-1185">Reference proteome</keyword>
<dbReference type="GO" id="GO:0008477">
    <property type="term" value="F:purine nucleosidase activity"/>
    <property type="evidence" value="ECO:0007669"/>
    <property type="project" value="TreeGrafter"/>
</dbReference>
<dbReference type="InterPro" id="IPR001910">
    <property type="entry name" value="Inosine/uridine_hydrolase_dom"/>
</dbReference>
<accession>A0A2V3XXN7</accession>
<proteinExistence type="predicted"/>
<dbReference type="EMBL" id="QJKD01000016">
    <property type="protein sequence ID" value="PXX48616.1"/>
    <property type="molecule type" value="Genomic_DNA"/>
</dbReference>
<gene>
    <name evidence="4" type="ORF">DFR60_11691</name>
</gene>